<dbReference type="Gene3D" id="3.30.70.250">
    <property type="entry name" value="Malonyl-CoA ACP transacylase, ACP-binding"/>
    <property type="match status" value="1"/>
</dbReference>
<reference evidence="7" key="1">
    <citation type="submission" date="2020-10" db="EMBL/GenBank/DDBJ databases">
        <authorList>
            <person name="Gilroy R."/>
        </authorList>
    </citation>
    <scope>NUCLEOTIDE SEQUENCE</scope>
    <source>
        <strain evidence="7">CHK154-7741</strain>
    </source>
</reference>
<dbReference type="NCBIfam" id="TIGR00128">
    <property type="entry name" value="fabD"/>
    <property type="match status" value="1"/>
</dbReference>
<comment type="catalytic activity">
    <reaction evidence="3 4">
        <text>holo-[ACP] + malonyl-CoA = malonyl-[ACP] + CoA</text>
        <dbReference type="Rhea" id="RHEA:41792"/>
        <dbReference type="Rhea" id="RHEA-COMP:9623"/>
        <dbReference type="Rhea" id="RHEA-COMP:9685"/>
        <dbReference type="ChEBI" id="CHEBI:57287"/>
        <dbReference type="ChEBI" id="CHEBI:57384"/>
        <dbReference type="ChEBI" id="CHEBI:64479"/>
        <dbReference type="ChEBI" id="CHEBI:78449"/>
        <dbReference type="EC" id="2.3.1.39"/>
    </reaction>
</comment>
<feature type="active site" evidence="5">
    <location>
        <position position="199"/>
    </location>
</feature>
<dbReference type="GO" id="GO:0005829">
    <property type="term" value="C:cytosol"/>
    <property type="evidence" value="ECO:0007669"/>
    <property type="project" value="TreeGrafter"/>
</dbReference>
<dbReference type="InterPro" id="IPR024925">
    <property type="entry name" value="Malonyl_CoA-ACP_transAc"/>
</dbReference>
<dbReference type="InterPro" id="IPR001227">
    <property type="entry name" value="Ac_transferase_dom_sf"/>
</dbReference>
<name>A0A9D1SRV9_9CLOT</name>
<dbReference type="EC" id="2.3.1.39" evidence="4"/>
<dbReference type="GO" id="GO:0004314">
    <property type="term" value="F:[acyl-carrier-protein] S-malonyltransferase activity"/>
    <property type="evidence" value="ECO:0007669"/>
    <property type="project" value="UniProtKB-EC"/>
</dbReference>
<feature type="active site" evidence="5">
    <location>
        <position position="92"/>
    </location>
</feature>
<dbReference type="Proteomes" id="UP000886748">
    <property type="component" value="Unassembled WGS sequence"/>
</dbReference>
<evidence type="ECO:0000256" key="5">
    <source>
        <dbReference type="PIRSR" id="PIRSR000446-1"/>
    </source>
</evidence>
<dbReference type="GO" id="GO:0006633">
    <property type="term" value="P:fatty acid biosynthetic process"/>
    <property type="evidence" value="ECO:0007669"/>
    <property type="project" value="TreeGrafter"/>
</dbReference>
<sequence length="310" mass="32899">MGKVAFVFPGQGSQSVGMGKSLYEASVAAKEIFDKADEVLGRSISKMCFEGPEEDLKQTINTQPAILVTSIAALEALKEKTDVKPDYVAGHSLGEYGAYYAAGVIDFSTAMKLIDKRAKEMNAAAESTKGAMTAVIGMSKEAILDTIEKIDGMVSVANYNSPAQIVITGEADAVAKANDALKEAGAKRVIPLPVSGGFHSMLMEEASVKFSEILDDCDIKDAQIPVFTNVDAEPTTAAIRFKAKMTAQIYSSVMWTQTVEKMAADGVDTIVEIGPGKVLAGLVKKTNPAINVLNVFDEESLNAAVESLKK</sequence>
<comment type="caution">
    <text evidence="7">The sequence shown here is derived from an EMBL/GenBank/DDBJ whole genome shotgun (WGS) entry which is preliminary data.</text>
</comment>
<dbReference type="SMART" id="SM00827">
    <property type="entry name" value="PKS_AT"/>
    <property type="match status" value="1"/>
</dbReference>
<dbReference type="SUPFAM" id="SSF52151">
    <property type="entry name" value="FabD/lysophospholipase-like"/>
    <property type="match status" value="1"/>
</dbReference>
<dbReference type="InterPro" id="IPR050858">
    <property type="entry name" value="Mal-CoA-ACP_Trans/PKS_FabD"/>
</dbReference>
<protein>
    <recommendedName>
        <fullName evidence="4">Malonyl CoA-acyl carrier protein transacylase</fullName>
        <ecNumber evidence="4">2.3.1.39</ecNumber>
    </recommendedName>
</protein>
<accession>A0A9D1SRV9</accession>
<comment type="similarity">
    <text evidence="4">Belongs to the fabD family.</text>
</comment>
<dbReference type="Pfam" id="PF00698">
    <property type="entry name" value="Acyl_transf_1"/>
    <property type="match status" value="1"/>
</dbReference>
<dbReference type="Gene3D" id="3.40.366.10">
    <property type="entry name" value="Malonyl-Coenzyme A Acyl Carrier Protein, domain 2"/>
    <property type="match status" value="1"/>
</dbReference>
<dbReference type="InterPro" id="IPR016035">
    <property type="entry name" value="Acyl_Trfase/lysoPLipase"/>
</dbReference>
<dbReference type="InterPro" id="IPR016036">
    <property type="entry name" value="Malonyl_transacylase_ACP-bd"/>
</dbReference>
<dbReference type="PANTHER" id="PTHR42681:SF1">
    <property type="entry name" value="MALONYL-COA-ACYL CARRIER PROTEIN TRANSACYLASE, MITOCHONDRIAL"/>
    <property type="match status" value="1"/>
</dbReference>
<dbReference type="InterPro" id="IPR004410">
    <property type="entry name" value="Malonyl_CoA-ACP_transAc_FabD"/>
</dbReference>
<proteinExistence type="inferred from homology"/>
<evidence type="ECO:0000259" key="6">
    <source>
        <dbReference type="SMART" id="SM00827"/>
    </source>
</evidence>
<evidence type="ECO:0000313" key="7">
    <source>
        <dbReference type="EMBL" id="HIU92487.1"/>
    </source>
</evidence>
<gene>
    <name evidence="7" type="primary">fabD</name>
    <name evidence="7" type="ORF">IAD26_05065</name>
</gene>
<dbReference type="SUPFAM" id="SSF55048">
    <property type="entry name" value="Probable ACP-binding domain of malonyl-CoA ACP transacylase"/>
    <property type="match status" value="1"/>
</dbReference>
<feature type="domain" description="Malonyl-CoA:ACP transacylase (MAT)" evidence="6">
    <location>
        <begin position="7"/>
        <end position="310"/>
    </location>
</feature>
<organism evidence="7 8">
    <name type="scientific">Candidatus Limenecus avicola</name>
    <dbReference type="NCBI Taxonomy" id="2840847"/>
    <lineage>
        <taxon>Bacteria</taxon>
        <taxon>Bacillati</taxon>
        <taxon>Bacillota</taxon>
        <taxon>Clostridia</taxon>
        <taxon>Eubacteriales</taxon>
        <taxon>Clostridiaceae</taxon>
        <taxon>Clostridiaceae incertae sedis</taxon>
        <taxon>Candidatus Limenecus</taxon>
    </lineage>
</organism>
<dbReference type="FunFam" id="3.30.70.250:FF:000001">
    <property type="entry name" value="Malonyl CoA-acyl carrier protein transacylase"/>
    <property type="match status" value="1"/>
</dbReference>
<keyword evidence="2 4" id="KW-0012">Acyltransferase</keyword>
<evidence type="ECO:0000256" key="3">
    <source>
        <dbReference type="ARBA" id="ARBA00048462"/>
    </source>
</evidence>
<dbReference type="PIRSF" id="PIRSF000446">
    <property type="entry name" value="Mct"/>
    <property type="match status" value="1"/>
</dbReference>
<dbReference type="EMBL" id="DVOD01000035">
    <property type="protein sequence ID" value="HIU92487.1"/>
    <property type="molecule type" value="Genomic_DNA"/>
</dbReference>
<evidence type="ECO:0000256" key="2">
    <source>
        <dbReference type="ARBA" id="ARBA00023315"/>
    </source>
</evidence>
<dbReference type="PANTHER" id="PTHR42681">
    <property type="entry name" value="MALONYL-COA-ACYL CARRIER PROTEIN TRANSACYLASE, MITOCHONDRIAL"/>
    <property type="match status" value="1"/>
</dbReference>
<evidence type="ECO:0000256" key="1">
    <source>
        <dbReference type="ARBA" id="ARBA00022679"/>
    </source>
</evidence>
<evidence type="ECO:0000256" key="4">
    <source>
        <dbReference type="PIRNR" id="PIRNR000446"/>
    </source>
</evidence>
<reference evidence="7" key="2">
    <citation type="journal article" date="2021" name="PeerJ">
        <title>Extensive microbial diversity within the chicken gut microbiome revealed by metagenomics and culture.</title>
        <authorList>
            <person name="Gilroy R."/>
            <person name="Ravi A."/>
            <person name="Getino M."/>
            <person name="Pursley I."/>
            <person name="Horton D.L."/>
            <person name="Alikhan N.F."/>
            <person name="Baker D."/>
            <person name="Gharbi K."/>
            <person name="Hall N."/>
            <person name="Watson M."/>
            <person name="Adriaenssens E.M."/>
            <person name="Foster-Nyarko E."/>
            <person name="Jarju S."/>
            <person name="Secka A."/>
            <person name="Antonio M."/>
            <person name="Oren A."/>
            <person name="Chaudhuri R.R."/>
            <person name="La Ragione R."/>
            <person name="Hildebrand F."/>
            <person name="Pallen M.J."/>
        </authorList>
    </citation>
    <scope>NUCLEOTIDE SEQUENCE</scope>
    <source>
        <strain evidence="7">CHK154-7741</strain>
    </source>
</reference>
<dbReference type="InterPro" id="IPR014043">
    <property type="entry name" value="Acyl_transferase_dom"/>
</dbReference>
<keyword evidence="1 4" id="KW-0808">Transferase</keyword>
<dbReference type="AlphaFoldDB" id="A0A9D1SRV9"/>
<evidence type="ECO:0000313" key="8">
    <source>
        <dbReference type="Proteomes" id="UP000886748"/>
    </source>
</evidence>